<dbReference type="InterPro" id="IPR011502">
    <property type="entry name" value="Nucleoporin_Nup85"/>
</dbReference>
<dbReference type="Pfam" id="PF07575">
    <property type="entry name" value="Nucleopor_Nup85"/>
    <property type="match status" value="1"/>
</dbReference>
<feature type="compositionally biased region" description="Low complexity" evidence="10">
    <location>
        <begin position="188"/>
        <end position="205"/>
    </location>
</feature>
<name>A0A8H3G9T6_9LECA</name>
<feature type="region of interest" description="Disordered" evidence="10">
    <location>
        <begin position="1"/>
        <end position="219"/>
    </location>
</feature>
<evidence type="ECO:0000313" key="11">
    <source>
        <dbReference type="EMBL" id="CAF9935601.1"/>
    </source>
</evidence>
<dbReference type="GO" id="GO:0031965">
    <property type="term" value="C:nuclear membrane"/>
    <property type="evidence" value="ECO:0007669"/>
    <property type="project" value="UniProtKB-UniRule"/>
</dbReference>
<evidence type="ECO:0000256" key="8">
    <source>
        <dbReference type="ARBA" id="ARBA00023242"/>
    </source>
</evidence>
<reference evidence="11" key="1">
    <citation type="submission" date="2021-03" db="EMBL/GenBank/DDBJ databases">
        <authorList>
            <person name="Tagirdzhanova G."/>
        </authorList>
    </citation>
    <scope>NUCLEOTIDE SEQUENCE</scope>
</reference>
<sequence length="1126" mass="123385">MSGWTVPLSSSPLAPSTPGSDKRHTSFFSNGYASNPSTTPAGRPPSSVGSFTPADPPPSSVFGSSQLGSGKTLFKKKPSPAANTGSRRSVNSAPSNLIDQSKLARYLDKSGRFDLGSSSGPTSRNTFGVPSSSPPSRLADDIEQDDDYETESFDEDEDADGSEVGDGTMDMGMGTNDRLPEPGSITKSLSNGSLGNGDSLDLGSSILDETPRGMKRSHGGAMIPYAPPRSANKHRKPIQDSAVPGIAKNMATRIGIAKLSETDDFITQTEEILQEELYGVETSDNAPEQALKAALPDASETLSELWRSFRDHDIANAPPLQDVTIGIGPAESEPALHKSIFLAALLLQLRHPPAAKGKQALAVTRFNRSSTISKSFQDSSTPANPTAFPKVLIDWMEKEHNAYQATINEVQSLHPNPTTHSNYWDIIHVCTMRGKLGEAVRILRRSNFHHARTAREDGQGDEGYNGIQVRNIERVVNRAIQILELCPALQDDDWNVTGNEWIIFRKRVQQAMQDLATYAEGRDRDMDSTQSTFESSNFGLLNTTMSLTQSTRRAESRVPWTVYQKLKVMYGILLGESTEILSSAQDWVEATIGLTIWWNGDDDEDMAVSILAPTRRSLRPFQSRGPRLVDVNANPAYLRRLAHAFAWSTDDTDDDLFQINSMNPVEIGLASLFEGNVAGVIGLLRGWSLPVVSAVAEIASAGGWFETSVGNNLMDLDLDENDRSVLNGPNMQGSSMTRDTILMEYANALSNKAEIRRNHGKGVYEGWELSITLLARLDDDSVAQKRVGELLNRLDLNSDSRINKILETCQDFNMIKEARSITERYADNIAETSENYGTALIYYARAHRHKKVKDVLDLLISLSLVQSIAFPPPPALDQNLRALLFTPEQSVGQLALMDPKAAEMLHTYLTGYATLRKFYDLRDEEINLEEGQKPTMRPSARKAAAATALLAVINSAADNIQGGLFDENRGSVVQVDGLLSLLGEALVFVNQDKSMLSLPQSFALLKAIEDLQTVTSRVYSQCEECFRSTLDAYQGRRAPAPSRELLKKTMSSMSSSFSLVGSSMLNSETSNGTGSSRALVKPQEEKKRGWDWRKGLAEDAKGEDVLRILRLGLANEIARHWISEGN</sequence>
<feature type="compositionally biased region" description="Polar residues" evidence="10">
    <location>
        <begin position="81"/>
        <end position="99"/>
    </location>
</feature>
<dbReference type="GO" id="GO:0017056">
    <property type="term" value="F:structural constituent of nuclear pore"/>
    <property type="evidence" value="ECO:0007669"/>
    <property type="project" value="TreeGrafter"/>
</dbReference>
<evidence type="ECO:0000256" key="4">
    <source>
        <dbReference type="ARBA" id="ARBA00022816"/>
    </source>
</evidence>
<dbReference type="GO" id="GO:0006606">
    <property type="term" value="P:protein import into nucleus"/>
    <property type="evidence" value="ECO:0007669"/>
    <property type="project" value="TreeGrafter"/>
</dbReference>
<dbReference type="EMBL" id="CAJPDR010000413">
    <property type="protein sequence ID" value="CAF9935601.1"/>
    <property type="molecule type" value="Genomic_DNA"/>
</dbReference>
<feature type="compositionally biased region" description="Low complexity" evidence="10">
    <location>
        <begin position="165"/>
        <end position="175"/>
    </location>
</feature>
<keyword evidence="4 9" id="KW-0509">mRNA transport</keyword>
<evidence type="ECO:0000313" key="12">
    <source>
        <dbReference type="Proteomes" id="UP000664203"/>
    </source>
</evidence>
<comment type="similarity">
    <text evidence="2 9">Belongs to the nucleoporin Nup85 family.</text>
</comment>
<comment type="subunit">
    <text evidence="9">Component of the nuclear pore complex (NPC).</text>
</comment>
<accession>A0A8H3G9T6</accession>
<comment type="subcellular location">
    <subcellularLocation>
        <location evidence="1 9">Nucleus</location>
        <location evidence="1 9">Nuclear pore complex</location>
    </subcellularLocation>
</comment>
<dbReference type="GO" id="GO:0045893">
    <property type="term" value="P:positive regulation of DNA-templated transcription"/>
    <property type="evidence" value="ECO:0007669"/>
    <property type="project" value="TreeGrafter"/>
</dbReference>
<feature type="compositionally biased region" description="Polar residues" evidence="10">
    <location>
        <begin position="26"/>
        <end position="40"/>
    </location>
</feature>
<comment type="function">
    <text evidence="9">Functions as a component of the nuclear pore complex (NPC).</text>
</comment>
<dbReference type="AlphaFoldDB" id="A0A8H3G9T6"/>
<feature type="compositionally biased region" description="Polar residues" evidence="10">
    <location>
        <begin position="116"/>
        <end position="135"/>
    </location>
</feature>
<evidence type="ECO:0000256" key="3">
    <source>
        <dbReference type="ARBA" id="ARBA00022448"/>
    </source>
</evidence>
<dbReference type="GO" id="GO:0031080">
    <property type="term" value="C:nuclear pore outer ring"/>
    <property type="evidence" value="ECO:0007669"/>
    <property type="project" value="TreeGrafter"/>
</dbReference>
<dbReference type="OrthoDB" id="5422384at2759"/>
<comment type="caution">
    <text evidence="11">The sequence shown here is derived from an EMBL/GenBank/DDBJ whole genome shotgun (WGS) entry which is preliminary data.</text>
</comment>
<protein>
    <recommendedName>
        <fullName evidence="9">Nuclear pore complex protein Nup85</fullName>
    </recommendedName>
</protein>
<keyword evidence="5 9" id="KW-0653">Protein transport</keyword>
<dbReference type="PANTHER" id="PTHR13373">
    <property type="entry name" value="FROUNT PROTEIN-RELATED"/>
    <property type="match status" value="1"/>
</dbReference>
<gene>
    <name evidence="11" type="ORF">ALECFALPRED_006492</name>
</gene>
<evidence type="ECO:0000256" key="5">
    <source>
        <dbReference type="ARBA" id="ARBA00022927"/>
    </source>
</evidence>
<evidence type="ECO:0000256" key="2">
    <source>
        <dbReference type="ARBA" id="ARBA00005573"/>
    </source>
</evidence>
<evidence type="ECO:0000256" key="7">
    <source>
        <dbReference type="ARBA" id="ARBA00023132"/>
    </source>
</evidence>
<feature type="compositionally biased region" description="Low complexity" evidence="10">
    <location>
        <begin position="7"/>
        <end position="19"/>
    </location>
</feature>
<keyword evidence="7 9" id="KW-0906">Nuclear pore complex</keyword>
<keyword evidence="9" id="KW-0472">Membrane</keyword>
<keyword evidence="6 9" id="KW-0811">Translocation</keyword>
<dbReference type="GO" id="GO:0006406">
    <property type="term" value="P:mRNA export from nucleus"/>
    <property type="evidence" value="ECO:0007669"/>
    <property type="project" value="TreeGrafter"/>
</dbReference>
<feature type="compositionally biased region" description="Acidic residues" evidence="10">
    <location>
        <begin position="141"/>
        <end position="163"/>
    </location>
</feature>
<evidence type="ECO:0000256" key="9">
    <source>
        <dbReference type="RuleBase" id="RU365073"/>
    </source>
</evidence>
<evidence type="ECO:0000256" key="10">
    <source>
        <dbReference type="SAM" id="MobiDB-lite"/>
    </source>
</evidence>
<dbReference type="Proteomes" id="UP000664203">
    <property type="component" value="Unassembled WGS sequence"/>
</dbReference>
<proteinExistence type="inferred from homology"/>
<keyword evidence="3 9" id="KW-0813">Transport</keyword>
<keyword evidence="8 9" id="KW-0539">Nucleus</keyword>
<organism evidence="11 12">
    <name type="scientific">Alectoria fallacina</name>
    <dbReference type="NCBI Taxonomy" id="1903189"/>
    <lineage>
        <taxon>Eukaryota</taxon>
        <taxon>Fungi</taxon>
        <taxon>Dikarya</taxon>
        <taxon>Ascomycota</taxon>
        <taxon>Pezizomycotina</taxon>
        <taxon>Lecanoromycetes</taxon>
        <taxon>OSLEUM clade</taxon>
        <taxon>Lecanoromycetidae</taxon>
        <taxon>Lecanorales</taxon>
        <taxon>Lecanorineae</taxon>
        <taxon>Parmeliaceae</taxon>
        <taxon>Alectoria</taxon>
    </lineage>
</organism>
<evidence type="ECO:0000256" key="1">
    <source>
        <dbReference type="ARBA" id="ARBA00004567"/>
    </source>
</evidence>
<dbReference type="PANTHER" id="PTHR13373:SF21">
    <property type="entry name" value="NUCLEAR PORE COMPLEX PROTEIN NUP85"/>
    <property type="match status" value="1"/>
</dbReference>
<keyword evidence="12" id="KW-1185">Reference proteome</keyword>
<evidence type="ECO:0000256" key="6">
    <source>
        <dbReference type="ARBA" id="ARBA00023010"/>
    </source>
</evidence>